<feature type="domain" description="Plastocyanin-like" evidence="14">
    <location>
        <begin position="220"/>
        <end position="330"/>
    </location>
</feature>
<dbReference type="HOGENOM" id="CLU_031740_4_0_11"/>
<organism evidence="15 16">
    <name type="scientific">Corynebacterium marinum DSM 44953</name>
    <dbReference type="NCBI Taxonomy" id="1224162"/>
    <lineage>
        <taxon>Bacteria</taxon>
        <taxon>Bacillati</taxon>
        <taxon>Actinomycetota</taxon>
        <taxon>Actinomycetes</taxon>
        <taxon>Mycobacteriales</taxon>
        <taxon>Corynebacteriaceae</taxon>
        <taxon>Corynebacterium</taxon>
    </lineage>
</organism>
<evidence type="ECO:0000256" key="2">
    <source>
        <dbReference type="ARBA" id="ARBA00001973"/>
    </source>
</evidence>
<feature type="binding site" description="type 1 copper site" evidence="12">
    <location>
        <position position="307"/>
    </location>
    <ligand>
        <name>Cu cation</name>
        <dbReference type="ChEBI" id="CHEBI:23378"/>
        <label>1</label>
    </ligand>
</feature>
<protein>
    <recommendedName>
        <fullName evidence="6">Copper-containing nitrite reductase</fullName>
        <ecNumber evidence="5">1.7.2.1</ecNumber>
    </recommendedName>
</protein>
<evidence type="ECO:0000256" key="1">
    <source>
        <dbReference type="ARBA" id="ARBA00001960"/>
    </source>
</evidence>
<evidence type="ECO:0000256" key="10">
    <source>
        <dbReference type="ARBA" id="ARBA00023008"/>
    </source>
</evidence>
<evidence type="ECO:0000256" key="3">
    <source>
        <dbReference type="ARBA" id="ARBA00010609"/>
    </source>
</evidence>
<keyword evidence="10 12" id="KW-0186">Copper</keyword>
<dbReference type="InterPro" id="IPR045087">
    <property type="entry name" value="Cu-oxidase_fam"/>
</dbReference>
<evidence type="ECO:0000256" key="7">
    <source>
        <dbReference type="ARBA" id="ARBA00022723"/>
    </source>
</evidence>
<feature type="transmembrane region" description="Helical" evidence="13">
    <location>
        <begin position="25"/>
        <end position="44"/>
    </location>
</feature>
<evidence type="ECO:0000313" key="15">
    <source>
        <dbReference type="EMBL" id="AJK68617.1"/>
    </source>
</evidence>
<gene>
    <name evidence="15" type="ORF">B840_05005</name>
</gene>
<evidence type="ECO:0000256" key="13">
    <source>
        <dbReference type="SAM" id="Phobius"/>
    </source>
</evidence>
<feature type="binding site" description="type 1 copper site" evidence="12">
    <location>
        <position position="320"/>
    </location>
    <ligand>
        <name>Cu cation</name>
        <dbReference type="ChEBI" id="CHEBI:23378"/>
        <label>1</label>
    </ligand>
</feature>
<evidence type="ECO:0000256" key="6">
    <source>
        <dbReference type="ARBA" id="ARBA00017290"/>
    </source>
</evidence>
<keyword evidence="13" id="KW-0812">Transmembrane</keyword>
<evidence type="ECO:0000256" key="8">
    <source>
        <dbReference type="ARBA" id="ARBA00022737"/>
    </source>
</evidence>
<dbReference type="Gene3D" id="2.60.40.420">
    <property type="entry name" value="Cupredoxins - blue copper proteins"/>
    <property type="match status" value="3"/>
</dbReference>
<feature type="binding site" description="type 1 copper site" evidence="12">
    <location>
        <position position="315"/>
    </location>
    <ligand>
        <name>Cu cation</name>
        <dbReference type="ChEBI" id="CHEBI:23378"/>
        <label>1</label>
    </ligand>
</feature>
<dbReference type="EC" id="1.7.2.1" evidence="5"/>
<evidence type="ECO:0000256" key="11">
    <source>
        <dbReference type="ARBA" id="ARBA00049340"/>
    </source>
</evidence>
<comment type="catalytic activity">
    <reaction evidence="11">
        <text>nitric oxide + Fe(III)-[cytochrome c] + H2O = Fe(II)-[cytochrome c] + nitrite + 2 H(+)</text>
        <dbReference type="Rhea" id="RHEA:15233"/>
        <dbReference type="Rhea" id="RHEA-COMP:10350"/>
        <dbReference type="Rhea" id="RHEA-COMP:14399"/>
        <dbReference type="ChEBI" id="CHEBI:15377"/>
        <dbReference type="ChEBI" id="CHEBI:15378"/>
        <dbReference type="ChEBI" id="CHEBI:16301"/>
        <dbReference type="ChEBI" id="CHEBI:16480"/>
        <dbReference type="ChEBI" id="CHEBI:29033"/>
        <dbReference type="ChEBI" id="CHEBI:29034"/>
        <dbReference type="EC" id="1.7.2.1"/>
    </reaction>
</comment>
<keyword evidence="9" id="KW-0560">Oxidoreductase</keyword>
<dbReference type="KEGG" id="cmq:B840_05005"/>
<comment type="cofactor">
    <cofactor evidence="1 12">
        <name>Cu(+)</name>
        <dbReference type="ChEBI" id="CHEBI:49552"/>
    </cofactor>
</comment>
<feature type="binding site" description="type 1 copper site" evidence="12">
    <location>
        <position position="306"/>
    </location>
    <ligand>
        <name>Cu cation</name>
        <dbReference type="ChEBI" id="CHEBI:23378"/>
        <label>1</label>
    </ligand>
</feature>
<dbReference type="AlphaFoldDB" id="A0A0B6TF41"/>
<dbReference type="CDD" id="cd11020">
    <property type="entry name" value="CuRO_1_CuNIR"/>
    <property type="match status" value="1"/>
</dbReference>
<proteinExistence type="inferred from homology"/>
<keyword evidence="8" id="KW-0677">Repeat</keyword>
<comment type="similarity">
    <text evidence="3">Belongs to the multicopper oxidase family.</text>
</comment>
<dbReference type="OrthoDB" id="345021at2"/>
<dbReference type="CDD" id="cd00920">
    <property type="entry name" value="Cupredoxin"/>
    <property type="match status" value="1"/>
</dbReference>
<dbReference type="Pfam" id="PF07732">
    <property type="entry name" value="Cu-oxidase_3"/>
    <property type="match status" value="1"/>
</dbReference>
<feature type="binding site" description="type 1 copper site" evidence="12">
    <location>
        <position position="272"/>
    </location>
    <ligand>
        <name>Cu cation</name>
        <dbReference type="ChEBI" id="CHEBI:23378"/>
        <label>1</label>
    </ligand>
</feature>
<accession>A0A0B6TF41</accession>
<evidence type="ECO:0000313" key="16">
    <source>
        <dbReference type="Proteomes" id="UP000031928"/>
    </source>
</evidence>
<dbReference type="SUPFAM" id="SSF49503">
    <property type="entry name" value="Cupredoxins"/>
    <property type="match status" value="3"/>
</dbReference>
<sequence length="477" mass="50616">MTIPVGPPTSGDRPAPVAEKYTDRVSWLVIGLAIAAVVILGVTLTSSPGAERASSPAAVAQSGETVTETIRIEGMSYQPNRVEIPTGSRLVLELVNEDNQPHDLTLNGYTTELVAPGEAVTFDAGVFTADTEGWCTVAGHRAQGMVFDVVVTGGTAAPPAAAATGHDMHAGTGQADGANPFAEVPGPAARLSAELDEQAWFDPVLEPAPTGTVHELEFNVTEEIREVAPGHRQAQWLFNGQAPGPTLRGKVGDTFRITLRNDGTMGHSVDFHVGEVSPDAPMATIAPGESLVYEFVARRWGIWMYHCATAPMSLHIANGMAGAVIIDPPAGLDAVDHEYALVGHEIFLGPEDTGADAERVNAGQYDLTGFNGFPNQYDLRPIEIDAGQRVRIWVLNVGPDNPISFHIVGAIFDTVFSEGRYTVRDGLDDATGAQVLPLLPAQGGFVEVTFDEPGTYTFVNHIMTDAEKGQHGSIIVR</sequence>
<dbReference type="PANTHER" id="PTHR11709:SF394">
    <property type="entry name" value="FI03373P-RELATED"/>
    <property type="match status" value="1"/>
</dbReference>
<evidence type="ECO:0000259" key="14">
    <source>
        <dbReference type="Pfam" id="PF07732"/>
    </source>
</evidence>
<comment type="cofactor">
    <cofactor evidence="2 12">
        <name>Cu(2+)</name>
        <dbReference type="ChEBI" id="CHEBI:29036"/>
    </cofactor>
</comment>
<dbReference type="RefSeq" id="WP_042621221.1">
    <property type="nucleotide sequence ID" value="NZ_CP007790.1"/>
</dbReference>
<evidence type="ECO:0000256" key="9">
    <source>
        <dbReference type="ARBA" id="ARBA00023002"/>
    </source>
</evidence>
<feature type="binding site" description="type 1 copper site" evidence="12">
    <location>
        <position position="267"/>
    </location>
    <ligand>
        <name>Cu cation</name>
        <dbReference type="ChEBI" id="CHEBI:23378"/>
        <label>1</label>
    </ligand>
</feature>
<keyword evidence="7 12" id="KW-0479">Metal-binding</keyword>
<dbReference type="EMBL" id="CP007790">
    <property type="protein sequence ID" value="AJK68617.1"/>
    <property type="molecule type" value="Genomic_DNA"/>
</dbReference>
<keyword evidence="16" id="KW-1185">Reference proteome</keyword>
<reference evidence="15 16" key="1">
    <citation type="submission" date="2014-05" db="EMBL/GenBank/DDBJ databases">
        <title>Complete genome sequence of Corynebacterium marinum DSM 44953.</title>
        <authorList>
            <person name="Schaffert L."/>
            <person name="Albersmeier A."/>
            <person name="Kalinowski J."/>
            <person name="Ruckert C."/>
        </authorList>
    </citation>
    <scope>NUCLEOTIDE SEQUENCE [LARGE SCALE GENOMIC DNA]</scope>
    <source>
        <strain evidence="15 16">DSM 44953</strain>
    </source>
</reference>
<dbReference type="Proteomes" id="UP000031928">
    <property type="component" value="Chromosome"/>
</dbReference>
<dbReference type="PRINTS" id="PR00695">
    <property type="entry name" value="CUNO2RDTASE"/>
</dbReference>
<dbReference type="InterPro" id="IPR001287">
    <property type="entry name" value="NO2-reductase_Cu"/>
</dbReference>
<name>A0A0B6TF41_9CORY</name>
<dbReference type="InterPro" id="IPR008972">
    <property type="entry name" value="Cupredoxin"/>
</dbReference>
<feature type="binding site" description="type 1 copper site" evidence="12">
    <location>
        <position position="461"/>
    </location>
    <ligand>
        <name>Cu cation</name>
        <dbReference type="ChEBI" id="CHEBI:23378"/>
        <label>1</label>
    </ligand>
</feature>
<dbReference type="STRING" id="1224162.B840_05005"/>
<dbReference type="InterPro" id="IPR011707">
    <property type="entry name" value="Cu-oxidase-like_N"/>
</dbReference>
<keyword evidence="13" id="KW-0472">Membrane</keyword>
<evidence type="ECO:0000256" key="5">
    <source>
        <dbReference type="ARBA" id="ARBA00011882"/>
    </source>
</evidence>
<evidence type="ECO:0000256" key="12">
    <source>
        <dbReference type="PIRSR" id="PIRSR601287-1"/>
    </source>
</evidence>
<evidence type="ECO:0000256" key="4">
    <source>
        <dbReference type="ARBA" id="ARBA00011233"/>
    </source>
</evidence>
<keyword evidence="13" id="KW-1133">Transmembrane helix</keyword>
<dbReference type="GO" id="GO:0005507">
    <property type="term" value="F:copper ion binding"/>
    <property type="evidence" value="ECO:0007669"/>
    <property type="project" value="InterPro"/>
</dbReference>
<dbReference type="GO" id="GO:0050421">
    <property type="term" value="F:nitrite reductase (NO-forming) activity"/>
    <property type="evidence" value="ECO:0007669"/>
    <property type="project" value="UniProtKB-EC"/>
</dbReference>
<comment type="subunit">
    <text evidence="4">Homotrimer.</text>
</comment>
<dbReference type="PANTHER" id="PTHR11709">
    <property type="entry name" value="MULTI-COPPER OXIDASE"/>
    <property type="match status" value="1"/>
</dbReference>